<evidence type="ECO:0000256" key="2">
    <source>
        <dbReference type="ARBA" id="ARBA00014974"/>
    </source>
</evidence>
<keyword evidence="4" id="KW-0479">Metal-binding</keyword>
<evidence type="ECO:0000256" key="13">
    <source>
        <dbReference type="ARBA" id="ARBA00049065"/>
    </source>
</evidence>
<evidence type="ECO:0000256" key="6">
    <source>
        <dbReference type="ARBA" id="ARBA00022777"/>
    </source>
</evidence>
<dbReference type="GO" id="GO:0045127">
    <property type="term" value="F:N-acetylglucosamine kinase activity"/>
    <property type="evidence" value="ECO:0007669"/>
    <property type="project" value="UniProtKB-EC"/>
</dbReference>
<dbReference type="InterPro" id="IPR049874">
    <property type="entry name" value="ROK_cs"/>
</dbReference>
<comment type="pathway">
    <text evidence="11">Cell wall biogenesis; peptidoglycan recycling.</text>
</comment>
<name>A0A095UEN1_9GAMM</name>
<sequence>MNTAVMCFDIGGSFIKSAVMTADDHLHHTGSLPMPVSDWDAFGRALQQLLSVAAPLLEEDSPVAISAAGVVDNDTDRILAGNIPAFNGHRVTAELSALLKRRVVIANDADCFTLAEACLGSGQGTSLVLGIILGSGVGGGLIFKQQIIRGTGGLTGEWGHGPVTRTEFIWQGRQIHLPRLNCGCGQQGCLDTLGAARGLERIWQHCFSETKDSRSIIDAWHSGDPAAQQVIWLWSQLVSDVLSVVVNTLGPGKVVAGGGLASDAKLIALLDGEVRAKILRHCNAPLIVPATWHQQGGLMGAAMLGRNPDSSG</sequence>
<keyword evidence="9" id="KW-0119">Carbohydrate metabolism</keyword>
<evidence type="ECO:0000256" key="4">
    <source>
        <dbReference type="ARBA" id="ARBA00022723"/>
    </source>
</evidence>
<dbReference type="EMBL" id="JPKR02000003">
    <property type="protein sequence ID" value="KGD72898.1"/>
    <property type="molecule type" value="Genomic_DNA"/>
</dbReference>
<keyword evidence="15" id="KW-1185">Reference proteome</keyword>
<reference evidence="14" key="1">
    <citation type="submission" date="2014-12" db="EMBL/GenBank/DDBJ databases">
        <title>The draft genome of the Tatumella morbirosei type strain, LMG23360T isolated from pineapple rot.</title>
        <authorList>
            <person name="Smits T.H."/>
            <person name="Palmer M."/>
            <person name="Venter S.N."/>
            <person name="Duffy B."/>
            <person name="Steenkamp E.T."/>
            <person name="Chan W.Y."/>
            <person name="Coutinho T.A."/>
            <person name="Coetzee M.P."/>
            <person name="De Maayer P."/>
        </authorList>
    </citation>
    <scope>NUCLEOTIDE SEQUENCE [LARGE SCALE GENOMIC DNA]</scope>
    <source>
        <strain evidence="14">LMG 23360</strain>
    </source>
</reference>
<comment type="catalytic activity">
    <reaction evidence="13">
        <text>N-acetyl-D-glucosamine + ATP = N-acetyl-D-glucosamine 6-phosphate + ADP + H(+)</text>
        <dbReference type="Rhea" id="RHEA:17417"/>
        <dbReference type="ChEBI" id="CHEBI:15378"/>
        <dbReference type="ChEBI" id="CHEBI:30616"/>
        <dbReference type="ChEBI" id="CHEBI:57513"/>
        <dbReference type="ChEBI" id="CHEBI:456216"/>
        <dbReference type="ChEBI" id="CHEBI:506227"/>
        <dbReference type="EC" id="2.7.1.59"/>
    </reaction>
</comment>
<organism evidence="14 15">
    <name type="scientific">Tatumella morbirosei</name>
    <dbReference type="NCBI Taxonomy" id="642227"/>
    <lineage>
        <taxon>Bacteria</taxon>
        <taxon>Pseudomonadati</taxon>
        <taxon>Pseudomonadota</taxon>
        <taxon>Gammaproteobacteria</taxon>
        <taxon>Enterobacterales</taxon>
        <taxon>Erwiniaceae</taxon>
        <taxon>Tatumella</taxon>
    </lineage>
</organism>
<dbReference type="STRING" id="642227.HA49_11810"/>
<evidence type="ECO:0000256" key="12">
    <source>
        <dbReference type="ARBA" id="ARBA00038116"/>
    </source>
</evidence>
<dbReference type="Gene3D" id="3.30.420.40">
    <property type="match status" value="2"/>
</dbReference>
<comment type="similarity">
    <text evidence="12">Belongs to the ROK (NagC/XylR) family. NagK subfamily.</text>
</comment>
<comment type="caution">
    <text evidence="14">The sequence shown here is derived from an EMBL/GenBank/DDBJ whole genome shotgun (WGS) entry which is preliminary data.</text>
</comment>
<dbReference type="PANTHER" id="PTHR18964:SF162">
    <property type="entry name" value="N-ACETYL-D-GLUCOSAMINE KINASE"/>
    <property type="match status" value="1"/>
</dbReference>
<dbReference type="SUPFAM" id="SSF53067">
    <property type="entry name" value="Actin-like ATPase domain"/>
    <property type="match status" value="1"/>
</dbReference>
<evidence type="ECO:0000256" key="3">
    <source>
        <dbReference type="ARBA" id="ARBA00022679"/>
    </source>
</evidence>
<gene>
    <name evidence="14" type="ORF">HA49_11810</name>
</gene>
<keyword evidence="8" id="KW-0067">ATP-binding</keyword>
<protein>
    <recommendedName>
        <fullName evidence="2">N-acetyl-D-glucosamine kinase</fullName>
        <ecNumber evidence="1">2.7.1.59</ecNumber>
    </recommendedName>
    <alternativeName>
        <fullName evidence="10">GlcNAc kinase</fullName>
    </alternativeName>
</protein>
<dbReference type="eggNOG" id="COG1940">
    <property type="taxonomic scope" value="Bacteria"/>
</dbReference>
<dbReference type="Proteomes" id="UP000029577">
    <property type="component" value="Unassembled WGS sequence"/>
</dbReference>
<dbReference type="InterPro" id="IPR000600">
    <property type="entry name" value="ROK"/>
</dbReference>
<evidence type="ECO:0000256" key="9">
    <source>
        <dbReference type="ARBA" id="ARBA00023277"/>
    </source>
</evidence>
<dbReference type="PROSITE" id="PS01125">
    <property type="entry name" value="ROK"/>
    <property type="match status" value="1"/>
</dbReference>
<accession>A0A095UEN1</accession>
<keyword evidence="3" id="KW-0808">Transferase</keyword>
<keyword evidence="5" id="KW-0547">Nucleotide-binding</keyword>
<evidence type="ECO:0000256" key="1">
    <source>
        <dbReference type="ARBA" id="ARBA00012122"/>
    </source>
</evidence>
<dbReference type="GO" id="GO:0046872">
    <property type="term" value="F:metal ion binding"/>
    <property type="evidence" value="ECO:0007669"/>
    <property type="project" value="UniProtKB-KW"/>
</dbReference>
<dbReference type="InterPro" id="IPR043129">
    <property type="entry name" value="ATPase_NBD"/>
</dbReference>
<dbReference type="PANTHER" id="PTHR18964">
    <property type="entry name" value="ROK (REPRESSOR, ORF, KINASE) FAMILY"/>
    <property type="match status" value="1"/>
</dbReference>
<dbReference type="RefSeq" id="WP_038020883.1">
    <property type="nucleotide sequence ID" value="NZ_JPKR02000003.1"/>
</dbReference>
<evidence type="ECO:0000256" key="8">
    <source>
        <dbReference type="ARBA" id="ARBA00022840"/>
    </source>
</evidence>
<evidence type="ECO:0000256" key="7">
    <source>
        <dbReference type="ARBA" id="ARBA00022833"/>
    </source>
</evidence>
<keyword evidence="6" id="KW-0418">Kinase</keyword>
<dbReference type="EC" id="2.7.1.59" evidence="1"/>
<evidence type="ECO:0000256" key="10">
    <source>
        <dbReference type="ARBA" id="ARBA00031123"/>
    </source>
</evidence>
<evidence type="ECO:0000256" key="5">
    <source>
        <dbReference type="ARBA" id="ARBA00022741"/>
    </source>
</evidence>
<evidence type="ECO:0000313" key="14">
    <source>
        <dbReference type="EMBL" id="KGD72898.1"/>
    </source>
</evidence>
<dbReference type="Pfam" id="PF00480">
    <property type="entry name" value="ROK"/>
    <property type="match status" value="1"/>
</dbReference>
<evidence type="ECO:0000256" key="11">
    <source>
        <dbReference type="ARBA" id="ARBA00037880"/>
    </source>
</evidence>
<dbReference type="AlphaFoldDB" id="A0A095UEN1"/>
<evidence type="ECO:0000313" key="15">
    <source>
        <dbReference type="Proteomes" id="UP000029577"/>
    </source>
</evidence>
<dbReference type="GO" id="GO:0005524">
    <property type="term" value="F:ATP binding"/>
    <property type="evidence" value="ECO:0007669"/>
    <property type="project" value="UniProtKB-KW"/>
</dbReference>
<proteinExistence type="inferred from homology"/>
<keyword evidence="7" id="KW-0862">Zinc</keyword>